<dbReference type="PROSITE" id="PS51375">
    <property type="entry name" value="PPR"/>
    <property type="match status" value="2"/>
</dbReference>
<dbReference type="InterPro" id="IPR011990">
    <property type="entry name" value="TPR-like_helical_dom_sf"/>
</dbReference>
<dbReference type="EMBL" id="JAUIZM010000001">
    <property type="protein sequence ID" value="KAK1402352.1"/>
    <property type="molecule type" value="Genomic_DNA"/>
</dbReference>
<gene>
    <name evidence="4" type="ORF">POM88_001957</name>
</gene>
<dbReference type="PANTHER" id="PTHR47936:SF1">
    <property type="entry name" value="PENTATRICOPEPTIDE REPEAT-CONTAINING PROTEIN GUN1, CHLOROPLASTIC"/>
    <property type="match status" value="1"/>
</dbReference>
<evidence type="ECO:0000256" key="2">
    <source>
        <dbReference type="ARBA" id="ARBA00022737"/>
    </source>
</evidence>
<dbReference type="InterPro" id="IPR002885">
    <property type="entry name" value="PPR_rpt"/>
</dbReference>
<sequence>MAFMLFKYMEKKGCKPNVVTYSTIIDSLAKDSFVDDALGLLAEMGEKGIHPNVITYSSLIQGLCNLNRWQDIMQLLKDMDNRKISPNVHTYNILVDAHGRDGKIMLENGKFEAYFKYVLDGISGN</sequence>
<keyword evidence="5" id="KW-1185">Reference proteome</keyword>
<protein>
    <submittedName>
        <fullName evidence="4">Pentatricopeptide repeat-containing protein, mitochondrial</fullName>
    </submittedName>
</protein>
<feature type="repeat" description="PPR" evidence="3">
    <location>
        <begin position="52"/>
        <end position="86"/>
    </location>
</feature>
<feature type="repeat" description="PPR" evidence="3">
    <location>
        <begin position="17"/>
        <end position="51"/>
    </location>
</feature>
<name>A0AAD8JDJ0_9APIA</name>
<evidence type="ECO:0000313" key="5">
    <source>
        <dbReference type="Proteomes" id="UP001237642"/>
    </source>
</evidence>
<keyword evidence="2" id="KW-0677">Repeat</keyword>
<proteinExistence type="inferred from homology"/>
<dbReference type="AlphaFoldDB" id="A0AAD8JDJ0"/>
<dbReference type="PANTHER" id="PTHR47936">
    <property type="entry name" value="PPR_LONG DOMAIN-CONTAINING PROTEIN"/>
    <property type="match status" value="1"/>
</dbReference>
<reference evidence="4" key="2">
    <citation type="submission" date="2023-05" db="EMBL/GenBank/DDBJ databases">
        <authorList>
            <person name="Schelkunov M.I."/>
        </authorList>
    </citation>
    <scope>NUCLEOTIDE SEQUENCE</scope>
    <source>
        <strain evidence="4">Hsosn_3</strain>
        <tissue evidence="4">Leaf</tissue>
    </source>
</reference>
<dbReference type="Gene3D" id="1.25.40.10">
    <property type="entry name" value="Tetratricopeptide repeat domain"/>
    <property type="match status" value="1"/>
</dbReference>
<comment type="caution">
    <text evidence="4">The sequence shown here is derived from an EMBL/GenBank/DDBJ whole genome shotgun (WGS) entry which is preliminary data.</text>
</comment>
<reference evidence="4" key="1">
    <citation type="submission" date="2023-02" db="EMBL/GenBank/DDBJ databases">
        <title>Genome of toxic invasive species Heracleum sosnowskyi carries increased number of genes despite the absence of recent whole-genome duplications.</title>
        <authorList>
            <person name="Schelkunov M."/>
            <person name="Shtratnikova V."/>
            <person name="Makarenko M."/>
            <person name="Klepikova A."/>
            <person name="Omelchenko D."/>
            <person name="Novikova G."/>
            <person name="Obukhova E."/>
            <person name="Bogdanov V."/>
            <person name="Penin A."/>
            <person name="Logacheva M."/>
        </authorList>
    </citation>
    <scope>NUCLEOTIDE SEQUENCE</scope>
    <source>
        <strain evidence="4">Hsosn_3</strain>
        <tissue evidence="4">Leaf</tissue>
    </source>
</reference>
<dbReference type="Pfam" id="PF13812">
    <property type="entry name" value="PPR_3"/>
    <property type="match status" value="1"/>
</dbReference>
<evidence type="ECO:0000256" key="1">
    <source>
        <dbReference type="ARBA" id="ARBA00007626"/>
    </source>
</evidence>
<comment type="similarity">
    <text evidence="1">Belongs to the PPR family. P subfamily.</text>
</comment>
<dbReference type="Proteomes" id="UP001237642">
    <property type="component" value="Unassembled WGS sequence"/>
</dbReference>
<evidence type="ECO:0000256" key="3">
    <source>
        <dbReference type="PROSITE-ProRule" id="PRU00708"/>
    </source>
</evidence>
<dbReference type="NCBIfam" id="TIGR00756">
    <property type="entry name" value="PPR"/>
    <property type="match status" value="2"/>
</dbReference>
<dbReference type="Pfam" id="PF13041">
    <property type="entry name" value="PPR_2"/>
    <property type="match status" value="1"/>
</dbReference>
<evidence type="ECO:0000313" key="4">
    <source>
        <dbReference type="EMBL" id="KAK1402352.1"/>
    </source>
</evidence>
<accession>A0AAD8JDJ0</accession>
<organism evidence="4 5">
    <name type="scientific">Heracleum sosnowskyi</name>
    <dbReference type="NCBI Taxonomy" id="360622"/>
    <lineage>
        <taxon>Eukaryota</taxon>
        <taxon>Viridiplantae</taxon>
        <taxon>Streptophyta</taxon>
        <taxon>Embryophyta</taxon>
        <taxon>Tracheophyta</taxon>
        <taxon>Spermatophyta</taxon>
        <taxon>Magnoliopsida</taxon>
        <taxon>eudicotyledons</taxon>
        <taxon>Gunneridae</taxon>
        <taxon>Pentapetalae</taxon>
        <taxon>asterids</taxon>
        <taxon>campanulids</taxon>
        <taxon>Apiales</taxon>
        <taxon>Apiaceae</taxon>
        <taxon>Apioideae</taxon>
        <taxon>apioid superclade</taxon>
        <taxon>Tordylieae</taxon>
        <taxon>Tordyliinae</taxon>
        <taxon>Heracleum</taxon>
    </lineage>
</organism>